<evidence type="ECO:0000313" key="3">
    <source>
        <dbReference type="Proteomes" id="UP001304895"/>
    </source>
</evidence>
<dbReference type="EMBL" id="MU853403">
    <property type="protein sequence ID" value="KAK4136540.1"/>
    <property type="molecule type" value="Genomic_DNA"/>
</dbReference>
<name>A0AAN6UPL4_9PEZI</name>
<keyword evidence="3" id="KW-1185">Reference proteome</keyword>
<dbReference type="AlphaFoldDB" id="A0AAN6UPL4"/>
<sequence length="267" mass="30294">MDLRGYSLPIQLGYPPFPQPHASETGSGPRVANEYQRDYAFGDLSLSDGPGPRDMPLRCGSSKDHMYKGGIWSPDGRHHKPKKHVPATRHPNPGIDVALRNLDHDVRTSLRISQAFVQDFDTQIKPLQEWAEDYTLDTIWRNIVRNKCRDKRDGERFGGMPERILRSRVSIKEAIGKAKTFKTTWDDQHGIERQIRTGKKALLYCDGIIDLAGRAGSERLACKQLVLELNEARCLLDRKRHPWICESTSVPVARSFTAPNRKTGLKT</sequence>
<reference evidence="2" key="2">
    <citation type="submission" date="2023-05" db="EMBL/GenBank/DDBJ databases">
        <authorList>
            <consortium name="Lawrence Berkeley National Laboratory"/>
            <person name="Steindorff A."/>
            <person name="Hensen N."/>
            <person name="Bonometti L."/>
            <person name="Westerberg I."/>
            <person name="Brannstrom I.O."/>
            <person name="Guillou S."/>
            <person name="Cros-Aarteil S."/>
            <person name="Calhoun S."/>
            <person name="Haridas S."/>
            <person name="Kuo A."/>
            <person name="Mondo S."/>
            <person name="Pangilinan J."/>
            <person name="Riley R."/>
            <person name="Labutti K."/>
            <person name="Andreopoulos B."/>
            <person name="Lipzen A."/>
            <person name="Chen C."/>
            <person name="Yanf M."/>
            <person name="Daum C."/>
            <person name="Ng V."/>
            <person name="Clum A."/>
            <person name="Ohm R."/>
            <person name="Martin F."/>
            <person name="Silar P."/>
            <person name="Natvig D."/>
            <person name="Lalanne C."/>
            <person name="Gautier V."/>
            <person name="Ament-Velasquez S.L."/>
            <person name="Kruys A."/>
            <person name="Hutchinson M.I."/>
            <person name="Powell A.J."/>
            <person name="Barry K."/>
            <person name="Miller A.N."/>
            <person name="Grigoriev I.V."/>
            <person name="Debuchy R."/>
            <person name="Gladieux P."/>
            <person name="Thoren M.H."/>
            <person name="Johannesson H."/>
        </authorList>
    </citation>
    <scope>NUCLEOTIDE SEQUENCE</scope>
    <source>
        <strain evidence="2">CBS 123565</strain>
    </source>
</reference>
<reference evidence="2" key="1">
    <citation type="journal article" date="2023" name="Mol. Phylogenet. Evol.">
        <title>Genome-scale phylogeny and comparative genomics of the fungal order Sordariales.</title>
        <authorList>
            <person name="Hensen N."/>
            <person name="Bonometti L."/>
            <person name="Westerberg I."/>
            <person name="Brannstrom I.O."/>
            <person name="Guillou S."/>
            <person name="Cros-Aarteil S."/>
            <person name="Calhoun S."/>
            <person name="Haridas S."/>
            <person name="Kuo A."/>
            <person name="Mondo S."/>
            <person name="Pangilinan J."/>
            <person name="Riley R."/>
            <person name="LaButti K."/>
            <person name="Andreopoulos B."/>
            <person name="Lipzen A."/>
            <person name="Chen C."/>
            <person name="Yan M."/>
            <person name="Daum C."/>
            <person name="Ng V."/>
            <person name="Clum A."/>
            <person name="Steindorff A."/>
            <person name="Ohm R.A."/>
            <person name="Martin F."/>
            <person name="Silar P."/>
            <person name="Natvig D.O."/>
            <person name="Lalanne C."/>
            <person name="Gautier V."/>
            <person name="Ament-Velasquez S.L."/>
            <person name="Kruys A."/>
            <person name="Hutchinson M.I."/>
            <person name="Powell A.J."/>
            <person name="Barry K."/>
            <person name="Miller A.N."/>
            <person name="Grigoriev I.V."/>
            <person name="Debuchy R."/>
            <person name="Gladieux P."/>
            <person name="Hiltunen Thoren M."/>
            <person name="Johannesson H."/>
        </authorList>
    </citation>
    <scope>NUCLEOTIDE SEQUENCE</scope>
    <source>
        <strain evidence="2">CBS 123565</strain>
    </source>
</reference>
<protein>
    <submittedName>
        <fullName evidence="2">Uncharacterized protein</fullName>
    </submittedName>
</protein>
<feature type="compositionally biased region" description="Basic residues" evidence="1">
    <location>
        <begin position="77"/>
        <end position="87"/>
    </location>
</feature>
<gene>
    <name evidence="2" type="ORF">BT67DRAFT_374151</name>
</gene>
<organism evidence="2 3">
    <name type="scientific">Trichocladium antarcticum</name>
    <dbReference type="NCBI Taxonomy" id="1450529"/>
    <lineage>
        <taxon>Eukaryota</taxon>
        <taxon>Fungi</taxon>
        <taxon>Dikarya</taxon>
        <taxon>Ascomycota</taxon>
        <taxon>Pezizomycotina</taxon>
        <taxon>Sordariomycetes</taxon>
        <taxon>Sordariomycetidae</taxon>
        <taxon>Sordariales</taxon>
        <taxon>Chaetomiaceae</taxon>
        <taxon>Trichocladium</taxon>
    </lineage>
</organism>
<accession>A0AAN6UPL4</accession>
<comment type="caution">
    <text evidence="2">The sequence shown here is derived from an EMBL/GenBank/DDBJ whole genome shotgun (WGS) entry which is preliminary data.</text>
</comment>
<dbReference type="Proteomes" id="UP001304895">
    <property type="component" value="Unassembled WGS sequence"/>
</dbReference>
<proteinExistence type="predicted"/>
<feature type="region of interest" description="Disordered" evidence="1">
    <location>
        <begin position="70"/>
        <end position="94"/>
    </location>
</feature>
<evidence type="ECO:0000256" key="1">
    <source>
        <dbReference type="SAM" id="MobiDB-lite"/>
    </source>
</evidence>
<evidence type="ECO:0000313" key="2">
    <source>
        <dbReference type="EMBL" id="KAK4136540.1"/>
    </source>
</evidence>